<dbReference type="AlphaFoldDB" id="A0A371AW24"/>
<protein>
    <submittedName>
        <fullName evidence="1">Uncharacterized protein</fullName>
    </submittedName>
</protein>
<organism evidence="1 2">
    <name type="scientific">Anaerosacchariphilus polymeriproducens</name>
    <dbReference type="NCBI Taxonomy" id="1812858"/>
    <lineage>
        <taxon>Bacteria</taxon>
        <taxon>Bacillati</taxon>
        <taxon>Bacillota</taxon>
        <taxon>Clostridia</taxon>
        <taxon>Lachnospirales</taxon>
        <taxon>Lachnospiraceae</taxon>
        <taxon>Anaerosacchariphilus</taxon>
    </lineage>
</organism>
<evidence type="ECO:0000313" key="1">
    <source>
        <dbReference type="EMBL" id="RDU23794.1"/>
    </source>
</evidence>
<accession>A0A371AW24</accession>
<evidence type="ECO:0000313" key="2">
    <source>
        <dbReference type="Proteomes" id="UP000255036"/>
    </source>
</evidence>
<dbReference type="EMBL" id="QRCT01000019">
    <property type="protein sequence ID" value="RDU23794.1"/>
    <property type="molecule type" value="Genomic_DNA"/>
</dbReference>
<name>A0A371AW24_9FIRM</name>
<keyword evidence="2" id="KW-1185">Reference proteome</keyword>
<proteinExistence type="predicted"/>
<comment type="caution">
    <text evidence="1">The sequence shown here is derived from an EMBL/GenBank/DDBJ whole genome shotgun (WGS) entry which is preliminary data.</text>
</comment>
<reference evidence="1 2" key="1">
    <citation type="submission" date="2018-07" db="EMBL/GenBank/DDBJ databases">
        <title>Anaerosacharophilus polymeroproducens gen. nov. sp. nov., an anaerobic bacterium isolated from salt field.</title>
        <authorList>
            <person name="Kim W."/>
            <person name="Yang S.-H."/>
            <person name="Oh J."/>
            <person name="Lee J.-H."/>
            <person name="Kwon K.K."/>
        </authorList>
    </citation>
    <scope>NUCLEOTIDE SEQUENCE [LARGE SCALE GENOMIC DNA]</scope>
    <source>
        <strain evidence="1 2">MCWD5</strain>
    </source>
</reference>
<dbReference type="RefSeq" id="WP_115481663.1">
    <property type="nucleotide sequence ID" value="NZ_QRCT01000019.1"/>
</dbReference>
<sequence length="98" mass="11304">MGNTNNQKETKMEYTSYEKIVKEIETGVEDILKDITNSKMKSPGTESVESYLEAQNRMIKMVKMYKNHVSKVIKVMKQSEKNLKKIDEVVASTINLDK</sequence>
<gene>
    <name evidence="1" type="ORF">DWV06_08020</name>
</gene>
<dbReference type="Proteomes" id="UP000255036">
    <property type="component" value="Unassembled WGS sequence"/>
</dbReference>